<reference evidence="1 3" key="1">
    <citation type="journal article" date="2014" name="Am. J. Bot.">
        <title>Genome assembly and annotation for red clover (Trifolium pratense; Fabaceae).</title>
        <authorList>
            <person name="Istvanek J."/>
            <person name="Jaros M."/>
            <person name="Krenek A."/>
            <person name="Repkova J."/>
        </authorList>
    </citation>
    <scope>NUCLEOTIDE SEQUENCE [LARGE SCALE GENOMIC DNA]</scope>
    <source>
        <strain evidence="3">cv. Tatra</strain>
        <tissue evidence="1">Young leaves</tissue>
    </source>
</reference>
<organism evidence="1 3">
    <name type="scientific">Trifolium pratense</name>
    <name type="common">Red clover</name>
    <dbReference type="NCBI Taxonomy" id="57577"/>
    <lineage>
        <taxon>Eukaryota</taxon>
        <taxon>Viridiplantae</taxon>
        <taxon>Streptophyta</taxon>
        <taxon>Embryophyta</taxon>
        <taxon>Tracheophyta</taxon>
        <taxon>Spermatophyta</taxon>
        <taxon>Magnoliopsida</taxon>
        <taxon>eudicotyledons</taxon>
        <taxon>Gunneridae</taxon>
        <taxon>Pentapetalae</taxon>
        <taxon>rosids</taxon>
        <taxon>fabids</taxon>
        <taxon>Fabales</taxon>
        <taxon>Fabaceae</taxon>
        <taxon>Papilionoideae</taxon>
        <taxon>50 kb inversion clade</taxon>
        <taxon>NPAAA clade</taxon>
        <taxon>Hologalegina</taxon>
        <taxon>IRL clade</taxon>
        <taxon>Trifolieae</taxon>
        <taxon>Trifolium</taxon>
    </lineage>
</organism>
<dbReference type="AlphaFoldDB" id="A0A2K3JTR9"/>
<accession>A0A2K3JTR9</accession>
<sequence>MSGRRRWTAPAIMEDDVKMSDGYTALRGETNVLRTGPDRPVRLGTGHSS</sequence>
<proteinExistence type="predicted"/>
<comment type="caution">
    <text evidence="1">The sequence shown here is derived from an EMBL/GenBank/DDBJ whole genome shotgun (WGS) entry which is preliminary data.</text>
</comment>
<evidence type="ECO:0000313" key="3">
    <source>
        <dbReference type="Proteomes" id="UP000236291"/>
    </source>
</evidence>
<evidence type="ECO:0000313" key="1">
    <source>
        <dbReference type="EMBL" id="PNX57388.1"/>
    </source>
</evidence>
<reference evidence="1 3" key="2">
    <citation type="journal article" date="2017" name="Front. Plant Sci.">
        <title>Gene Classification and Mining of Molecular Markers Useful in Red Clover (Trifolium pratense) Breeding.</title>
        <authorList>
            <person name="Istvanek J."/>
            <person name="Dluhosova J."/>
            <person name="Dluhos P."/>
            <person name="Patkova L."/>
            <person name="Nedelnik J."/>
            <person name="Repkova J."/>
        </authorList>
    </citation>
    <scope>NUCLEOTIDE SEQUENCE [LARGE SCALE GENOMIC DNA]</scope>
    <source>
        <strain evidence="3">cv. Tatra</strain>
        <tissue evidence="1">Young leaves</tissue>
    </source>
</reference>
<gene>
    <name evidence="1" type="ORF">L195_g050375</name>
    <name evidence="2" type="ORF">L195_g054337</name>
</gene>
<dbReference type="EMBL" id="ASHM01076475">
    <property type="protein sequence ID" value="PNX57388.1"/>
    <property type="molecule type" value="Genomic_DNA"/>
</dbReference>
<feature type="non-terminal residue" evidence="1">
    <location>
        <position position="49"/>
    </location>
</feature>
<protein>
    <submittedName>
        <fullName evidence="1">Uncharacterized protein</fullName>
    </submittedName>
</protein>
<evidence type="ECO:0000313" key="2">
    <source>
        <dbReference type="EMBL" id="PNX65049.1"/>
    </source>
</evidence>
<name>A0A2K3JTR9_TRIPR</name>
<dbReference type="Proteomes" id="UP000236291">
    <property type="component" value="Unassembled WGS sequence"/>
</dbReference>
<dbReference type="EMBL" id="ASHM01094635">
    <property type="protein sequence ID" value="PNX65049.1"/>
    <property type="molecule type" value="Genomic_DNA"/>
</dbReference>